<feature type="chain" id="PRO_5010209316" description="DUF4398 domain-containing protein" evidence="1">
    <location>
        <begin position="24"/>
        <end position="115"/>
    </location>
</feature>
<organism evidence="3 4">
    <name type="scientific">Atopomonas hussainii</name>
    <dbReference type="NCBI Taxonomy" id="1429083"/>
    <lineage>
        <taxon>Bacteria</taxon>
        <taxon>Pseudomonadati</taxon>
        <taxon>Pseudomonadota</taxon>
        <taxon>Gammaproteobacteria</taxon>
        <taxon>Pseudomonadales</taxon>
        <taxon>Pseudomonadaceae</taxon>
        <taxon>Atopomonas</taxon>
    </lineage>
</organism>
<gene>
    <name evidence="3" type="ORF">SAMN05216214_108145</name>
</gene>
<dbReference type="Proteomes" id="UP000185766">
    <property type="component" value="Unassembled WGS sequence"/>
</dbReference>
<keyword evidence="4" id="KW-1185">Reference proteome</keyword>
<name>A0A1H7MP91_9GAMM</name>
<dbReference type="STRING" id="1429083.GCA_001885685_00053"/>
<dbReference type="PROSITE" id="PS51257">
    <property type="entry name" value="PROKAR_LIPOPROTEIN"/>
    <property type="match status" value="1"/>
</dbReference>
<dbReference type="AlphaFoldDB" id="A0A1H7MP91"/>
<dbReference type="InterPro" id="IPR025511">
    <property type="entry name" value="DUF4398"/>
</dbReference>
<proteinExistence type="predicted"/>
<evidence type="ECO:0000313" key="3">
    <source>
        <dbReference type="EMBL" id="SEL13120.1"/>
    </source>
</evidence>
<sequence>MRSLLVLGLAALLAACSSSPQPAAQLALSEAAVAQAQSVGSTAEDAALQQAIRKLELAHAANAQGDYYNARLLAEQAELDARQAEAQALVVKQQAVNARIQQRIDALRSSLEQQP</sequence>
<evidence type="ECO:0000313" key="4">
    <source>
        <dbReference type="Proteomes" id="UP000185766"/>
    </source>
</evidence>
<accession>A0A1H7MP91</accession>
<evidence type="ECO:0000259" key="2">
    <source>
        <dbReference type="Pfam" id="PF14346"/>
    </source>
</evidence>
<feature type="domain" description="DUF4398" evidence="2">
    <location>
        <begin position="24"/>
        <end position="96"/>
    </location>
</feature>
<dbReference type="Gene3D" id="1.20.1270.390">
    <property type="match status" value="1"/>
</dbReference>
<protein>
    <recommendedName>
        <fullName evidence="2">DUF4398 domain-containing protein</fullName>
    </recommendedName>
</protein>
<feature type="signal peptide" evidence="1">
    <location>
        <begin position="1"/>
        <end position="23"/>
    </location>
</feature>
<dbReference type="RefSeq" id="WP_074867627.1">
    <property type="nucleotide sequence ID" value="NZ_FOAS01000008.1"/>
</dbReference>
<dbReference type="Pfam" id="PF14346">
    <property type="entry name" value="DUF4398"/>
    <property type="match status" value="1"/>
</dbReference>
<evidence type="ECO:0000256" key="1">
    <source>
        <dbReference type="SAM" id="SignalP"/>
    </source>
</evidence>
<dbReference type="EMBL" id="FOAS01000008">
    <property type="protein sequence ID" value="SEL13120.1"/>
    <property type="molecule type" value="Genomic_DNA"/>
</dbReference>
<keyword evidence="1" id="KW-0732">Signal</keyword>
<reference evidence="3 4" key="1">
    <citation type="submission" date="2016-10" db="EMBL/GenBank/DDBJ databases">
        <authorList>
            <person name="de Groot N.N."/>
        </authorList>
    </citation>
    <scope>NUCLEOTIDE SEQUENCE [LARGE SCALE GENOMIC DNA]</scope>
    <source>
        <strain evidence="3 4">JCM 19513</strain>
    </source>
</reference>